<gene>
    <name evidence="4" type="primary">napD</name>
    <name evidence="5" type="ORF">NF348_18085</name>
</gene>
<proteinExistence type="inferred from homology"/>
<dbReference type="HAMAP" id="MF_02200">
    <property type="entry name" value="NapD"/>
    <property type="match status" value="1"/>
</dbReference>
<dbReference type="AlphaFoldDB" id="A0A9Q4ASG6"/>
<evidence type="ECO:0000313" key="6">
    <source>
        <dbReference type="Proteomes" id="UP001060275"/>
    </source>
</evidence>
<comment type="similarity">
    <text evidence="4">Belongs to the NapD family.</text>
</comment>
<dbReference type="GO" id="GO:0005737">
    <property type="term" value="C:cytoplasm"/>
    <property type="evidence" value="ECO:0007669"/>
    <property type="project" value="UniProtKB-SubCell"/>
</dbReference>
<accession>A0A9Q4ASG6</accession>
<dbReference type="GO" id="GO:0005048">
    <property type="term" value="F:signal sequence binding"/>
    <property type="evidence" value="ECO:0007669"/>
    <property type="project" value="UniProtKB-UniRule"/>
</dbReference>
<comment type="function">
    <text evidence="4">Chaperone for NapA, the catalytic subunit of the periplasmic nitrate reductase. It binds directly and specifically to the twin-arginine signal peptide of NapA, preventing premature interaction with the Tat translocase and premature export.</text>
</comment>
<dbReference type="RefSeq" id="WP_254675741.1">
    <property type="nucleotide sequence ID" value="NZ_JAMWDU010000009.1"/>
</dbReference>
<evidence type="ECO:0000313" key="5">
    <source>
        <dbReference type="EMBL" id="MCP8889025.1"/>
    </source>
</evidence>
<evidence type="ECO:0000256" key="4">
    <source>
        <dbReference type="HAMAP-Rule" id="MF_02200"/>
    </source>
</evidence>
<dbReference type="Proteomes" id="UP001060275">
    <property type="component" value="Unassembled WGS sequence"/>
</dbReference>
<name>A0A9Q4ASG6_9HYPH</name>
<sequence>MANDNALTRRDVMLGRIGANKTSRHHVSSAIVRALPSLVPDLSQRLAEMPGVEVVASGEGKIVLVLEGSGPGELGEKLTTINLMGGVLAASMVFEQAVVEEEMRHDTGAQPT</sequence>
<comment type="subcellular location">
    <subcellularLocation>
        <location evidence="1 4">Cytoplasm</location>
    </subcellularLocation>
</comment>
<reference evidence="5" key="1">
    <citation type="submission" date="2022-06" db="EMBL/GenBank/DDBJ databases">
        <title>Devosia sp. XJ19-45 genome assembly.</title>
        <authorList>
            <person name="Li B."/>
            <person name="Cai M."/>
            <person name="Nie G."/>
            <person name="Li W."/>
        </authorList>
    </citation>
    <scope>NUCLEOTIDE SEQUENCE</scope>
    <source>
        <strain evidence="5">XJ19-45</strain>
    </source>
</reference>
<dbReference type="PANTHER" id="PTHR38603">
    <property type="entry name" value="CHAPERONE NAPD"/>
    <property type="match status" value="1"/>
</dbReference>
<dbReference type="PANTHER" id="PTHR38603:SF1">
    <property type="entry name" value="CHAPERONE NAPD"/>
    <property type="match status" value="1"/>
</dbReference>
<keyword evidence="2 4" id="KW-0963">Cytoplasm</keyword>
<dbReference type="EMBL" id="JAMWDU010000009">
    <property type="protein sequence ID" value="MCP8889025.1"/>
    <property type="molecule type" value="Genomic_DNA"/>
</dbReference>
<evidence type="ECO:0000256" key="1">
    <source>
        <dbReference type="ARBA" id="ARBA00004496"/>
    </source>
</evidence>
<evidence type="ECO:0000256" key="3">
    <source>
        <dbReference type="ARBA" id="ARBA00023186"/>
    </source>
</evidence>
<protein>
    <recommendedName>
        <fullName evidence="4">Chaperone NapD</fullName>
    </recommendedName>
    <alternativeName>
        <fullName evidence="4">NapA signal peptide-binding chaperone NapD</fullName>
    </alternativeName>
</protein>
<dbReference type="Pfam" id="PF03927">
    <property type="entry name" value="NapD"/>
    <property type="match status" value="1"/>
</dbReference>
<organism evidence="5 6">
    <name type="scientific">Devosia ureilytica</name>
    <dbReference type="NCBI Taxonomy" id="2952754"/>
    <lineage>
        <taxon>Bacteria</taxon>
        <taxon>Pseudomonadati</taxon>
        <taxon>Pseudomonadota</taxon>
        <taxon>Alphaproteobacteria</taxon>
        <taxon>Hyphomicrobiales</taxon>
        <taxon>Devosiaceae</taxon>
        <taxon>Devosia</taxon>
    </lineage>
</organism>
<comment type="caution">
    <text evidence="5">The sequence shown here is derived from an EMBL/GenBank/DDBJ whole genome shotgun (WGS) entry which is preliminary data.</text>
</comment>
<comment type="subunit">
    <text evidence="4">Interacts with the cytoplasmic NapA precursor.</text>
</comment>
<keyword evidence="3 4" id="KW-0143">Chaperone</keyword>
<dbReference type="InterPro" id="IPR005623">
    <property type="entry name" value="Chaperone_NapD_NO3_reduct"/>
</dbReference>
<dbReference type="Gene3D" id="3.30.70.920">
    <property type="match status" value="1"/>
</dbReference>
<evidence type="ECO:0000256" key="2">
    <source>
        <dbReference type="ARBA" id="ARBA00022490"/>
    </source>
</evidence>
<keyword evidence="6" id="KW-1185">Reference proteome</keyword>
<dbReference type="GO" id="GO:0051224">
    <property type="term" value="P:negative regulation of protein transport"/>
    <property type="evidence" value="ECO:0007669"/>
    <property type="project" value="UniProtKB-UniRule"/>
</dbReference>